<reference evidence="1 2" key="1">
    <citation type="journal article" date="2015" name="Nature">
        <title>rRNA introns, odd ribosomes, and small enigmatic genomes across a large radiation of phyla.</title>
        <authorList>
            <person name="Brown C.T."/>
            <person name="Hug L.A."/>
            <person name="Thomas B.C."/>
            <person name="Sharon I."/>
            <person name="Castelle C.J."/>
            <person name="Singh A."/>
            <person name="Wilkins M.J."/>
            <person name="Williams K.H."/>
            <person name="Banfield J.F."/>
        </authorList>
    </citation>
    <scope>NUCLEOTIDE SEQUENCE [LARGE SCALE GENOMIC DNA]</scope>
</reference>
<dbReference type="EMBL" id="LBYC01000013">
    <property type="protein sequence ID" value="KKR42883.1"/>
    <property type="molecule type" value="Genomic_DNA"/>
</dbReference>
<evidence type="ECO:0000313" key="1">
    <source>
        <dbReference type="EMBL" id="KKR42883.1"/>
    </source>
</evidence>
<protein>
    <submittedName>
        <fullName evidence="1">Uncharacterized protein</fullName>
    </submittedName>
</protein>
<feature type="non-terminal residue" evidence="1">
    <location>
        <position position="78"/>
    </location>
</feature>
<accession>A0A0G0QRU2</accession>
<dbReference type="AlphaFoldDB" id="A0A0G0QRU2"/>
<dbReference type="Proteomes" id="UP000034301">
    <property type="component" value="Unassembled WGS sequence"/>
</dbReference>
<proteinExistence type="predicted"/>
<sequence>MGGDYWRGSGDTEYWLAKIEEGTWANDEIRGAGNGRYISDTSLGTIEGDFFGVNNGSDGTWIGTSIGIWNEEPLTFSG</sequence>
<evidence type="ECO:0000313" key="2">
    <source>
        <dbReference type="Proteomes" id="UP000034301"/>
    </source>
</evidence>
<gene>
    <name evidence="1" type="ORF">UT78_C0013G0001</name>
</gene>
<organism evidence="1 2">
    <name type="scientific">Candidatus Nomurabacteria bacterium GW2011_GWF2_40_12</name>
    <dbReference type="NCBI Taxonomy" id="1618776"/>
    <lineage>
        <taxon>Bacteria</taxon>
        <taxon>Candidatus Nomuraibacteriota</taxon>
    </lineage>
</organism>
<comment type="caution">
    <text evidence="1">The sequence shown here is derived from an EMBL/GenBank/DDBJ whole genome shotgun (WGS) entry which is preliminary data.</text>
</comment>
<name>A0A0G0QRU2_9BACT</name>